<dbReference type="InterPro" id="IPR057326">
    <property type="entry name" value="KR_dom"/>
</dbReference>
<dbReference type="SUPFAM" id="SSF51735">
    <property type="entry name" value="NAD(P)-binding Rossmann-fold domains"/>
    <property type="match status" value="1"/>
</dbReference>
<dbReference type="PANTHER" id="PTHR42879:SF2">
    <property type="entry name" value="3-OXOACYL-[ACYL-CARRIER-PROTEIN] REDUCTASE FABG"/>
    <property type="match status" value="1"/>
</dbReference>
<evidence type="ECO:0000256" key="7">
    <source>
        <dbReference type="ARBA" id="ARBA00048508"/>
    </source>
</evidence>
<gene>
    <name evidence="12" type="primary">fabG</name>
    <name evidence="12" type="ORF">CDO51_04795</name>
</gene>
<evidence type="ECO:0000313" key="12">
    <source>
        <dbReference type="EMBL" id="OWZ84192.1"/>
    </source>
</evidence>
<dbReference type="NCBIfam" id="NF009466">
    <property type="entry name" value="PRK12826.1-2"/>
    <property type="match status" value="1"/>
</dbReference>
<dbReference type="NCBIfam" id="NF005559">
    <property type="entry name" value="PRK07231.1"/>
    <property type="match status" value="1"/>
</dbReference>
<feature type="active site" description="Proton acceptor" evidence="8">
    <location>
        <position position="152"/>
    </location>
</feature>
<comment type="subunit">
    <text evidence="10">Homotetramer.</text>
</comment>
<feature type="binding site" evidence="9">
    <location>
        <begin position="152"/>
        <end position="156"/>
    </location>
    <ligand>
        <name>NADP(+)</name>
        <dbReference type="ChEBI" id="CHEBI:58349"/>
    </ligand>
</feature>
<dbReference type="GO" id="GO:0006633">
    <property type="term" value="P:fatty acid biosynthetic process"/>
    <property type="evidence" value="ECO:0007669"/>
    <property type="project" value="UniProtKB-UniPathway"/>
</dbReference>
<evidence type="ECO:0000256" key="6">
    <source>
        <dbReference type="ARBA" id="ARBA00023221"/>
    </source>
</evidence>
<protein>
    <recommendedName>
        <fullName evidence="3 10">3-oxoacyl-[acyl-carrier-protein] reductase</fullName>
        <ecNumber evidence="3 10">1.1.1.100</ecNumber>
    </recommendedName>
</protein>
<proteinExistence type="inferred from homology"/>
<dbReference type="RefSeq" id="WP_089023170.1">
    <property type="nucleotide sequence ID" value="NZ_NIQC01000007.1"/>
</dbReference>
<dbReference type="InterPro" id="IPR020904">
    <property type="entry name" value="Sc_DH/Rdtase_CS"/>
</dbReference>
<reference evidence="12 13" key="1">
    <citation type="submission" date="2017-06" db="EMBL/GenBank/DDBJ databases">
        <title>Draft Genome Sequence of Natranaerobius trueperi halophilic, alkalithermophilic bacteria from soda lakes.</title>
        <authorList>
            <person name="Zhao B."/>
        </authorList>
    </citation>
    <scope>NUCLEOTIDE SEQUENCE [LARGE SCALE GENOMIC DNA]</scope>
    <source>
        <strain evidence="12 13">DSM 18760</strain>
    </source>
</reference>
<dbReference type="GO" id="GO:0008202">
    <property type="term" value="P:steroid metabolic process"/>
    <property type="evidence" value="ECO:0007669"/>
    <property type="project" value="UniProtKB-KW"/>
</dbReference>
<feature type="domain" description="Ketoreductase" evidence="11">
    <location>
        <begin position="3"/>
        <end position="183"/>
    </location>
</feature>
<evidence type="ECO:0000256" key="5">
    <source>
        <dbReference type="ARBA" id="ARBA00023002"/>
    </source>
</evidence>
<dbReference type="InterPro" id="IPR002347">
    <property type="entry name" value="SDR_fam"/>
</dbReference>
<keyword evidence="5 10" id="KW-0560">Oxidoreductase</keyword>
<keyword evidence="6" id="KW-0753">Steroid metabolism</keyword>
<dbReference type="Gene3D" id="3.40.50.720">
    <property type="entry name" value="NAD(P)-binding Rossmann-like Domain"/>
    <property type="match status" value="1"/>
</dbReference>
<dbReference type="SMART" id="SM00822">
    <property type="entry name" value="PKS_KR"/>
    <property type="match status" value="1"/>
</dbReference>
<sequence length="243" mass="26394">MSKTAVITGGSRGIGREITLTLAKAGYDVIINYASNSDASYEVKKEVEEIGQRAECFQASVDDFEAVQKMADFVSEEFGTVDVLINNAGITKDKLFLRMSEQDFQKVIDVNLKGVYNCSKVFSRMMMKNKSGSIINMSSVAGVMGNPGQANYSASKAGVIGFTKSLAREFAPRGVRINAVAPGFIDTDMTKQLSEKVKDELLNQIPLNRYGEAEEVAKTVLFLVEDATYMTGQVLSVDGGMAM</sequence>
<dbReference type="EMBL" id="NIQC01000007">
    <property type="protein sequence ID" value="OWZ84192.1"/>
    <property type="molecule type" value="Genomic_DNA"/>
</dbReference>
<dbReference type="InterPro" id="IPR011284">
    <property type="entry name" value="3oxo_ACP_reduc"/>
</dbReference>
<evidence type="ECO:0000256" key="3">
    <source>
        <dbReference type="ARBA" id="ARBA00012948"/>
    </source>
</evidence>
<keyword evidence="10" id="KW-0275">Fatty acid biosynthesis</keyword>
<comment type="similarity">
    <text evidence="2 10">Belongs to the short-chain dehydrogenases/reductases (SDR) family.</text>
</comment>
<feature type="binding site" evidence="9">
    <location>
        <position position="87"/>
    </location>
    <ligand>
        <name>NADP(+)</name>
        <dbReference type="ChEBI" id="CHEBI:58349"/>
    </ligand>
</feature>
<dbReference type="CDD" id="cd05333">
    <property type="entry name" value="BKR_SDR_c"/>
    <property type="match status" value="1"/>
</dbReference>
<dbReference type="PROSITE" id="PS00061">
    <property type="entry name" value="ADH_SHORT"/>
    <property type="match status" value="1"/>
</dbReference>
<dbReference type="Proteomes" id="UP000214588">
    <property type="component" value="Unassembled WGS sequence"/>
</dbReference>
<comment type="catalytic activity">
    <reaction evidence="7 10">
        <text>a (3R)-hydroxyacyl-[ACP] + NADP(+) = a 3-oxoacyl-[ACP] + NADPH + H(+)</text>
        <dbReference type="Rhea" id="RHEA:17397"/>
        <dbReference type="Rhea" id="RHEA-COMP:9916"/>
        <dbReference type="Rhea" id="RHEA-COMP:9945"/>
        <dbReference type="ChEBI" id="CHEBI:15378"/>
        <dbReference type="ChEBI" id="CHEBI:57783"/>
        <dbReference type="ChEBI" id="CHEBI:58349"/>
        <dbReference type="ChEBI" id="CHEBI:78776"/>
        <dbReference type="ChEBI" id="CHEBI:78827"/>
        <dbReference type="EC" id="1.1.1.100"/>
    </reaction>
</comment>
<evidence type="ECO:0000259" key="11">
    <source>
        <dbReference type="SMART" id="SM00822"/>
    </source>
</evidence>
<dbReference type="InterPro" id="IPR036291">
    <property type="entry name" value="NAD(P)-bd_dom_sf"/>
</dbReference>
<comment type="function">
    <text evidence="10">Catalyzes the NADPH-dependent reduction of beta-ketoacyl-ACP substrates to beta-hydroxyacyl-ACP products, the first reductive step in the elongation cycle of fatty acid biosynthesis.</text>
</comment>
<dbReference type="PANTHER" id="PTHR42879">
    <property type="entry name" value="3-OXOACYL-(ACYL-CARRIER-PROTEIN) REDUCTASE"/>
    <property type="match status" value="1"/>
</dbReference>
<keyword evidence="10" id="KW-0444">Lipid biosynthesis</keyword>
<evidence type="ECO:0000256" key="2">
    <source>
        <dbReference type="ARBA" id="ARBA00006484"/>
    </source>
</evidence>
<dbReference type="Pfam" id="PF13561">
    <property type="entry name" value="adh_short_C2"/>
    <property type="match status" value="1"/>
</dbReference>
<keyword evidence="4 9" id="KW-0521">NADP</keyword>
<evidence type="ECO:0000256" key="8">
    <source>
        <dbReference type="PIRSR" id="PIRSR611284-1"/>
    </source>
</evidence>
<dbReference type="NCBIfam" id="TIGR01830">
    <property type="entry name" value="3oxo_ACP_reduc"/>
    <property type="match status" value="1"/>
</dbReference>
<dbReference type="GO" id="GO:0004316">
    <property type="term" value="F:3-oxoacyl-[acyl-carrier-protein] reductase (NADPH) activity"/>
    <property type="evidence" value="ECO:0007669"/>
    <property type="project" value="UniProtKB-UniRule"/>
</dbReference>
<evidence type="ECO:0000256" key="10">
    <source>
        <dbReference type="RuleBase" id="RU366074"/>
    </source>
</evidence>
<dbReference type="UniPathway" id="UPA00094"/>
<evidence type="ECO:0000256" key="4">
    <source>
        <dbReference type="ARBA" id="ARBA00022857"/>
    </source>
</evidence>
<dbReference type="AlphaFoldDB" id="A0A226BZH1"/>
<organism evidence="12 13">
    <name type="scientific">Natranaerobius trueperi</name>
    <dbReference type="NCBI Taxonomy" id="759412"/>
    <lineage>
        <taxon>Bacteria</taxon>
        <taxon>Bacillati</taxon>
        <taxon>Bacillota</taxon>
        <taxon>Clostridia</taxon>
        <taxon>Natranaerobiales</taxon>
        <taxon>Natranaerobiaceae</taxon>
        <taxon>Natranaerobius</taxon>
    </lineage>
</organism>
<dbReference type="OrthoDB" id="9803333at2"/>
<evidence type="ECO:0000256" key="9">
    <source>
        <dbReference type="PIRSR" id="PIRSR611284-2"/>
    </source>
</evidence>
<keyword evidence="10" id="KW-0276">Fatty acid metabolism</keyword>
<comment type="pathway">
    <text evidence="1 10">Lipid metabolism; fatty acid biosynthesis.</text>
</comment>
<dbReference type="PRINTS" id="PR00081">
    <property type="entry name" value="GDHRDH"/>
</dbReference>
<dbReference type="EC" id="1.1.1.100" evidence="3 10"/>
<keyword evidence="13" id="KW-1185">Reference proteome</keyword>
<dbReference type="GO" id="GO:0051287">
    <property type="term" value="F:NAD binding"/>
    <property type="evidence" value="ECO:0007669"/>
    <property type="project" value="UniProtKB-UniRule"/>
</dbReference>
<feature type="binding site" evidence="9">
    <location>
        <begin position="9"/>
        <end position="12"/>
    </location>
    <ligand>
        <name>NADP(+)</name>
        <dbReference type="ChEBI" id="CHEBI:58349"/>
    </ligand>
</feature>
<evidence type="ECO:0000256" key="1">
    <source>
        <dbReference type="ARBA" id="ARBA00005194"/>
    </source>
</evidence>
<accession>A0A226BZH1</accession>
<dbReference type="PRINTS" id="PR00080">
    <property type="entry name" value="SDRFAMILY"/>
</dbReference>
<dbReference type="FunFam" id="3.40.50.720:FF:000115">
    <property type="entry name" value="3-oxoacyl-[acyl-carrier-protein] reductase FabG"/>
    <property type="match status" value="1"/>
</dbReference>
<keyword evidence="10" id="KW-0443">Lipid metabolism</keyword>
<name>A0A226BZH1_9FIRM</name>
<comment type="caution">
    <text evidence="12">The sequence shown here is derived from an EMBL/GenBank/DDBJ whole genome shotgun (WGS) entry which is preliminary data.</text>
</comment>
<feature type="binding site" evidence="9">
    <location>
        <position position="185"/>
    </location>
    <ligand>
        <name>NADP(+)</name>
        <dbReference type="ChEBI" id="CHEBI:58349"/>
    </ligand>
</feature>
<evidence type="ECO:0000313" key="13">
    <source>
        <dbReference type="Proteomes" id="UP000214588"/>
    </source>
</evidence>
<dbReference type="InterPro" id="IPR050259">
    <property type="entry name" value="SDR"/>
</dbReference>